<reference evidence="1 2" key="1">
    <citation type="submission" date="2014-03" db="EMBL/GenBank/DDBJ databases">
        <title>The draft genome sequence of Thalassospira alkalitolerans JCM 18968.</title>
        <authorList>
            <person name="Lai Q."/>
            <person name="Shao Z."/>
        </authorList>
    </citation>
    <scope>NUCLEOTIDE SEQUENCE [LARGE SCALE GENOMIC DNA]</scope>
    <source>
        <strain evidence="1 2">JCM 18968</strain>
    </source>
</reference>
<dbReference type="STRING" id="1293890.TALK_10850"/>
<dbReference type="OrthoDB" id="2936081at2"/>
<dbReference type="RefSeq" id="WP_085618699.1">
    <property type="nucleotide sequence ID" value="NZ_CAXBPE010000027.1"/>
</dbReference>
<dbReference type="EMBL" id="JFKB01000006">
    <property type="protein sequence ID" value="OSQ48076.1"/>
    <property type="molecule type" value="Genomic_DNA"/>
</dbReference>
<comment type="caution">
    <text evidence="1">The sequence shown here is derived from an EMBL/GenBank/DDBJ whole genome shotgun (WGS) entry which is preliminary data.</text>
</comment>
<evidence type="ECO:0008006" key="3">
    <source>
        <dbReference type="Google" id="ProtNLM"/>
    </source>
</evidence>
<dbReference type="Pfam" id="PF11042">
    <property type="entry name" value="DUF2750"/>
    <property type="match status" value="1"/>
</dbReference>
<proteinExistence type="predicted"/>
<evidence type="ECO:0000313" key="1">
    <source>
        <dbReference type="EMBL" id="OSQ48076.1"/>
    </source>
</evidence>
<keyword evidence="2" id="KW-1185">Reference proteome</keyword>
<sequence>MTNSHQNTTPRDIRYQYFIENVIAWEGVWALYNNGWLICPGEGEQRFCPFFASRDHAMAWNESAQTGYIPTAITLIELTENLLPDLARHQIEPGISPTGDDGPILPGHDPLHHDLIAALKRSIAGSAS</sequence>
<accession>A0A1Y2LCI4</accession>
<evidence type="ECO:0000313" key="2">
    <source>
        <dbReference type="Proteomes" id="UP000193396"/>
    </source>
</evidence>
<protein>
    <recommendedName>
        <fullName evidence="3">DUF2750 domain-containing protein</fullName>
    </recommendedName>
</protein>
<dbReference type="AlphaFoldDB" id="A0A1Y2LCI4"/>
<gene>
    <name evidence="1" type="ORF">TALK_10850</name>
</gene>
<dbReference type="Proteomes" id="UP000193396">
    <property type="component" value="Unassembled WGS sequence"/>
</dbReference>
<dbReference type="InterPro" id="IPR021284">
    <property type="entry name" value="DUF2750"/>
</dbReference>
<organism evidence="1 2">
    <name type="scientific">Thalassospira alkalitolerans</name>
    <dbReference type="NCBI Taxonomy" id="1293890"/>
    <lineage>
        <taxon>Bacteria</taxon>
        <taxon>Pseudomonadati</taxon>
        <taxon>Pseudomonadota</taxon>
        <taxon>Alphaproteobacteria</taxon>
        <taxon>Rhodospirillales</taxon>
        <taxon>Thalassospiraceae</taxon>
        <taxon>Thalassospira</taxon>
    </lineage>
</organism>
<name>A0A1Y2LCI4_9PROT</name>